<evidence type="ECO:0000313" key="8">
    <source>
        <dbReference type="Proteomes" id="UP000664132"/>
    </source>
</evidence>
<keyword evidence="2 5" id="KW-0812">Transmembrane</keyword>
<dbReference type="PANTHER" id="PTHR37451">
    <property type="entry name" value="MARVEL DOMAIN"/>
    <property type="match status" value="1"/>
</dbReference>
<feature type="transmembrane region" description="Helical" evidence="5">
    <location>
        <begin position="7"/>
        <end position="29"/>
    </location>
</feature>
<evidence type="ECO:0000256" key="5">
    <source>
        <dbReference type="SAM" id="Phobius"/>
    </source>
</evidence>
<comment type="subcellular location">
    <subcellularLocation>
        <location evidence="1">Membrane</location>
        <topology evidence="1">Multi-pass membrane protein</topology>
    </subcellularLocation>
</comment>
<feature type="transmembrane region" description="Helical" evidence="5">
    <location>
        <begin position="72"/>
        <end position="95"/>
    </location>
</feature>
<feature type="domain" description="MARVEL" evidence="6">
    <location>
        <begin position="10"/>
        <end position="134"/>
    </location>
</feature>
<keyword evidence="4 5" id="KW-0472">Membrane</keyword>
<keyword evidence="3 5" id="KW-1133">Transmembrane helix</keyword>
<gene>
    <name evidence="7" type="ORF">IFR04_010125</name>
</gene>
<sequence length="161" mass="17740">MGFNYGILILPIRAVQAVFSIIVLGTLAYAADRFWDSPSEINFLIFVSVWTLLALAYLIVAPMKFQQFAHKWAILGVEAVTMIFWFAGFIALADLLGDAQCGSRAGRRSGVCRSSIAGCVFAAFEWILFAITTAVSGLHAWRNKNERTVKQDPAAEVHNPI</sequence>
<evidence type="ECO:0000256" key="2">
    <source>
        <dbReference type="ARBA" id="ARBA00022692"/>
    </source>
</evidence>
<dbReference type="OrthoDB" id="2117453at2759"/>
<evidence type="ECO:0000256" key="4">
    <source>
        <dbReference type="ARBA" id="ARBA00023136"/>
    </source>
</evidence>
<dbReference type="Proteomes" id="UP000664132">
    <property type="component" value="Unassembled WGS sequence"/>
</dbReference>
<name>A0A8H7TDB7_9HELO</name>
<reference evidence="7" key="1">
    <citation type="submission" date="2021-02" db="EMBL/GenBank/DDBJ databases">
        <title>Genome sequence Cadophora malorum strain M34.</title>
        <authorList>
            <person name="Stefanovic E."/>
            <person name="Vu D."/>
            <person name="Scully C."/>
            <person name="Dijksterhuis J."/>
            <person name="Roader J."/>
            <person name="Houbraken J."/>
        </authorList>
    </citation>
    <scope>NUCLEOTIDE SEQUENCE</scope>
    <source>
        <strain evidence="7">M34</strain>
    </source>
</reference>
<feature type="transmembrane region" description="Helical" evidence="5">
    <location>
        <begin position="41"/>
        <end position="60"/>
    </location>
</feature>
<dbReference type="GO" id="GO:0016020">
    <property type="term" value="C:membrane"/>
    <property type="evidence" value="ECO:0007669"/>
    <property type="project" value="UniProtKB-SubCell"/>
</dbReference>
<dbReference type="EMBL" id="JAFJYH010000176">
    <property type="protein sequence ID" value="KAG4416723.1"/>
    <property type="molecule type" value="Genomic_DNA"/>
</dbReference>
<dbReference type="InterPro" id="IPR008253">
    <property type="entry name" value="Marvel"/>
</dbReference>
<organism evidence="7 8">
    <name type="scientific">Cadophora malorum</name>
    <dbReference type="NCBI Taxonomy" id="108018"/>
    <lineage>
        <taxon>Eukaryota</taxon>
        <taxon>Fungi</taxon>
        <taxon>Dikarya</taxon>
        <taxon>Ascomycota</taxon>
        <taxon>Pezizomycotina</taxon>
        <taxon>Leotiomycetes</taxon>
        <taxon>Helotiales</taxon>
        <taxon>Ploettnerulaceae</taxon>
        <taxon>Cadophora</taxon>
    </lineage>
</organism>
<keyword evidence="8" id="KW-1185">Reference proteome</keyword>
<protein>
    <recommendedName>
        <fullName evidence="6">MARVEL domain-containing protein</fullName>
    </recommendedName>
</protein>
<dbReference type="PANTHER" id="PTHR37451:SF1">
    <property type="entry name" value="MARVEL DOMAIN-CONTAINING PROTEIN"/>
    <property type="match status" value="1"/>
</dbReference>
<evidence type="ECO:0000313" key="7">
    <source>
        <dbReference type="EMBL" id="KAG4416723.1"/>
    </source>
</evidence>
<evidence type="ECO:0000256" key="1">
    <source>
        <dbReference type="ARBA" id="ARBA00004141"/>
    </source>
</evidence>
<proteinExistence type="predicted"/>
<evidence type="ECO:0000256" key="3">
    <source>
        <dbReference type="ARBA" id="ARBA00022989"/>
    </source>
</evidence>
<dbReference type="AlphaFoldDB" id="A0A8H7TDB7"/>
<accession>A0A8H7TDB7</accession>
<comment type="caution">
    <text evidence="7">The sequence shown here is derived from an EMBL/GenBank/DDBJ whole genome shotgun (WGS) entry which is preliminary data.</text>
</comment>
<evidence type="ECO:0000259" key="6">
    <source>
        <dbReference type="Pfam" id="PF01284"/>
    </source>
</evidence>
<dbReference type="Pfam" id="PF01284">
    <property type="entry name" value="MARVEL"/>
    <property type="match status" value="1"/>
</dbReference>
<feature type="transmembrane region" description="Helical" evidence="5">
    <location>
        <begin position="115"/>
        <end position="141"/>
    </location>
</feature>